<gene>
    <name evidence="1" type="ORF">BT96DRAFT_994537</name>
</gene>
<sequence length="659" mass="71235">MYLPGTSFKLQTIYDALWYLVRALIEDKKKKGEDIQALNVTKLLKPPPQPYIKGQDSGTDIKNDSRARTGVFALTIGLDKYLHAGSIIQNLRGGVADADDVRDFLVEVLHVPANNITNLRDAQATAANIVKAFQDLATDTHASDPHPTTKCSISDIKIGQLLENIANAKGNNITVIFDCCYSGSGTRGNGATGGLAFSSRGIKLPSGTKLGSDALQISRGSTVLTKHMNKGLASHVLLAACNELQRAKESDGRGHFTAALISKLRGRAADIHNLTYKDVIQMLPALPRQNPQCEGINQHRILFHNKVIAAKPIYYNLAPPEKDVYTIDVGEASGVTVNAEFSVRATMSADSTLGHLIVDSTSAFSSTLRLADGSESFAIPAGGAFALQTRIGKTQDVRLLVDFTDGLCGVFQALGEHMQAKEAWKPSFNIVSTREEKPDLIITASEGVACFTITDKVCQDSGLYEIPYHPATDSETMSRILRGIADFYWNLHCTTSGNHVLAPKIQFEFKELDFTGEYDDDLEEVMAPVGEIFSKMVSSVLTSLTMAKTQPTSVSPPVAGTGGHIASLAAKGCLTIGYGSGGAQPLAFTLENSQDIDVGYIKLFFSTGYVDYSSVPQKSPFLSERGKGTPKKTRTTWWDTLLVPVIQRRHGTSKVELGQ</sequence>
<protein>
    <submittedName>
        <fullName evidence="1">Uncharacterized protein</fullName>
    </submittedName>
</protein>
<dbReference type="AlphaFoldDB" id="A0A6A4HJ33"/>
<reference evidence="1" key="1">
    <citation type="journal article" date="2019" name="Environ. Microbiol.">
        <title>Fungal ecological strategies reflected in gene transcription - a case study of two litter decomposers.</title>
        <authorList>
            <person name="Barbi F."/>
            <person name="Kohler A."/>
            <person name="Barry K."/>
            <person name="Baskaran P."/>
            <person name="Daum C."/>
            <person name="Fauchery L."/>
            <person name="Ihrmark K."/>
            <person name="Kuo A."/>
            <person name="LaButti K."/>
            <person name="Lipzen A."/>
            <person name="Morin E."/>
            <person name="Grigoriev I.V."/>
            <person name="Henrissat B."/>
            <person name="Lindahl B."/>
            <person name="Martin F."/>
        </authorList>
    </citation>
    <scope>NUCLEOTIDE SEQUENCE</scope>
    <source>
        <strain evidence="1">JB14</strain>
    </source>
</reference>
<dbReference type="Gene3D" id="3.40.50.1460">
    <property type="match status" value="2"/>
</dbReference>
<organism evidence="1 2">
    <name type="scientific">Gymnopus androsaceus JB14</name>
    <dbReference type="NCBI Taxonomy" id="1447944"/>
    <lineage>
        <taxon>Eukaryota</taxon>
        <taxon>Fungi</taxon>
        <taxon>Dikarya</taxon>
        <taxon>Basidiomycota</taxon>
        <taxon>Agaricomycotina</taxon>
        <taxon>Agaricomycetes</taxon>
        <taxon>Agaricomycetidae</taxon>
        <taxon>Agaricales</taxon>
        <taxon>Marasmiineae</taxon>
        <taxon>Omphalotaceae</taxon>
        <taxon>Gymnopus</taxon>
    </lineage>
</organism>
<evidence type="ECO:0000313" key="2">
    <source>
        <dbReference type="Proteomes" id="UP000799118"/>
    </source>
</evidence>
<name>A0A6A4HJ33_9AGAR</name>
<dbReference type="EMBL" id="ML769477">
    <property type="protein sequence ID" value="KAE9398832.1"/>
    <property type="molecule type" value="Genomic_DNA"/>
</dbReference>
<evidence type="ECO:0000313" key="1">
    <source>
        <dbReference type="EMBL" id="KAE9398832.1"/>
    </source>
</evidence>
<proteinExistence type="predicted"/>
<dbReference type="OrthoDB" id="3223806at2759"/>
<accession>A0A6A4HJ33</accession>
<keyword evidence="2" id="KW-1185">Reference proteome</keyword>
<dbReference type="Proteomes" id="UP000799118">
    <property type="component" value="Unassembled WGS sequence"/>
</dbReference>